<dbReference type="Ensembl" id="ENSECRT00000020568.1">
    <property type="protein sequence ID" value="ENSECRP00000020134.1"/>
    <property type="gene ID" value="ENSECRG00000013518.1"/>
</dbReference>
<evidence type="ECO:0008006" key="11">
    <source>
        <dbReference type="Google" id="ProtNLM"/>
    </source>
</evidence>
<keyword evidence="2 8" id="KW-0812">Transmembrane</keyword>
<evidence type="ECO:0000256" key="3">
    <source>
        <dbReference type="ARBA" id="ARBA00022989"/>
    </source>
</evidence>
<evidence type="ECO:0000256" key="5">
    <source>
        <dbReference type="ARBA" id="ARBA00023136"/>
    </source>
</evidence>
<dbReference type="GeneTree" id="ENSGT00950000182992"/>
<keyword evidence="3 8" id="KW-1133">Transmembrane helix</keyword>
<accession>A0A8C4SRQ9</accession>
<dbReference type="AlphaFoldDB" id="A0A8C4SRQ9"/>
<feature type="compositionally biased region" description="Basic residues" evidence="7">
    <location>
        <begin position="117"/>
        <end position="129"/>
    </location>
</feature>
<evidence type="ECO:0000313" key="10">
    <source>
        <dbReference type="Proteomes" id="UP000694620"/>
    </source>
</evidence>
<evidence type="ECO:0000256" key="7">
    <source>
        <dbReference type="SAM" id="MobiDB-lite"/>
    </source>
</evidence>
<dbReference type="Proteomes" id="UP000694620">
    <property type="component" value="Chromosome 15"/>
</dbReference>
<feature type="coiled-coil region" evidence="6">
    <location>
        <begin position="78"/>
        <end position="105"/>
    </location>
</feature>
<dbReference type="Pfam" id="PF21033">
    <property type="entry name" value="RMD1-3"/>
    <property type="match status" value="1"/>
</dbReference>
<dbReference type="PANTHER" id="PTHR16056:SF15">
    <property type="entry name" value="REGULATOR OF MICROTUBULE DYNAMICS PROTEIN 2"/>
    <property type="match status" value="1"/>
</dbReference>
<protein>
    <recommendedName>
        <fullName evidence="11">Regulator of microtubule dynamics 2</fullName>
    </recommendedName>
</protein>
<keyword evidence="4 6" id="KW-0175">Coiled coil</keyword>
<name>A0A8C4SRQ9_ERPCA</name>
<organism evidence="9 10">
    <name type="scientific">Erpetoichthys calabaricus</name>
    <name type="common">Rope fish</name>
    <name type="synonym">Calamoichthys calabaricus</name>
    <dbReference type="NCBI Taxonomy" id="27687"/>
    <lineage>
        <taxon>Eukaryota</taxon>
        <taxon>Metazoa</taxon>
        <taxon>Chordata</taxon>
        <taxon>Craniata</taxon>
        <taxon>Vertebrata</taxon>
        <taxon>Euteleostomi</taxon>
        <taxon>Actinopterygii</taxon>
        <taxon>Polypteriformes</taxon>
        <taxon>Polypteridae</taxon>
        <taxon>Erpetoichthys</taxon>
    </lineage>
</organism>
<dbReference type="GO" id="GO:0016020">
    <property type="term" value="C:membrane"/>
    <property type="evidence" value="ECO:0007669"/>
    <property type="project" value="UniProtKB-SubCell"/>
</dbReference>
<dbReference type="PANTHER" id="PTHR16056">
    <property type="entry name" value="REGULATOR OF MICROTUBULE DYNAMICS PROTEIN"/>
    <property type="match status" value="1"/>
</dbReference>
<reference evidence="9" key="2">
    <citation type="submission" date="2025-08" db="UniProtKB">
        <authorList>
            <consortium name="Ensembl"/>
        </authorList>
    </citation>
    <scope>IDENTIFICATION</scope>
</reference>
<evidence type="ECO:0000256" key="6">
    <source>
        <dbReference type="SAM" id="Coils"/>
    </source>
</evidence>
<feature type="region of interest" description="Disordered" evidence="7">
    <location>
        <begin position="117"/>
        <end position="168"/>
    </location>
</feature>
<evidence type="ECO:0000256" key="8">
    <source>
        <dbReference type="SAM" id="Phobius"/>
    </source>
</evidence>
<proteinExistence type="predicted"/>
<feature type="transmembrane region" description="Helical" evidence="8">
    <location>
        <begin position="6"/>
        <end position="27"/>
    </location>
</feature>
<reference evidence="9" key="3">
    <citation type="submission" date="2025-09" db="UniProtKB">
        <authorList>
            <consortium name="Ensembl"/>
        </authorList>
    </citation>
    <scope>IDENTIFICATION</scope>
</reference>
<dbReference type="InterPro" id="IPR049039">
    <property type="entry name" value="RMD1-3_a_helical_rpt"/>
</dbReference>
<reference evidence="9" key="1">
    <citation type="submission" date="2021-06" db="EMBL/GenBank/DDBJ databases">
        <authorList>
            <consortium name="Wellcome Sanger Institute Data Sharing"/>
        </authorList>
    </citation>
    <scope>NUCLEOTIDE SEQUENCE [LARGE SCALE GENOMIC DNA]</scope>
</reference>
<comment type="subcellular location">
    <subcellularLocation>
        <location evidence="1">Membrane</location>
        <topology evidence="1">Single-pass membrane protein</topology>
    </subcellularLocation>
</comment>
<keyword evidence="5 8" id="KW-0472">Membrane</keyword>
<dbReference type="GO" id="GO:0008017">
    <property type="term" value="F:microtubule binding"/>
    <property type="evidence" value="ECO:0007669"/>
    <property type="project" value="TreeGrafter"/>
</dbReference>
<evidence type="ECO:0000256" key="1">
    <source>
        <dbReference type="ARBA" id="ARBA00004167"/>
    </source>
</evidence>
<sequence length="330" mass="36788">MSESNSKVTVLTVMAGAAGITLAFMWFKRNGIFSQKVYSPQLCISNNKDQHSLAHVDGGSGGPALLLQGRPVDVLEKLNALIACVSELKEEVRSLKEAIPKLNERVCTEVFQKGVRKASPQHRGSRRKKAETFRDDYMSSEDAESENGYVTAHTDTEDESDEGPIATVKPFSEDDLLDKADEFTFFIHKADNLHRGSEAEKKEGFMILHEKQTCGFFACLRANTVVISVTFFYFQDHLDKAIELKPQDPQLYYLLGRWCYAVSQLSWLERKVAATLFGNPPSATIHDALQYFHKLLFSGPCLALLCPFCSLETKTAPSTPDEASPVCYKA</sequence>
<dbReference type="GO" id="GO:0005739">
    <property type="term" value="C:mitochondrion"/>
    <property type="evidence" value="ECO:0007669"/>
    <property type="project" value="TreeGrafter"/>
</dbReference>
<evidence type="ECO:0000313" key="9">
    <source>
        <dbReference type="Ensembl" id="ENSECRP00000020134.1"/>
    </source>
</evidence>
<evidence type="ECO:0000256" key="4">
    <source>
        <dbReference type="ARBA" id="ARBA00023054"/>
    </source>
</evidence>
<dbReference type="GO" id="GO:0005876">
    <property type="term" value="C:spindle microtubule"/>
    <property type="evidence" value="ECO:0007669"/>
    <property type="project" value="TreeGrafter"/>
</dbReference>
<evidence type="ECO:0000256" key="2">
    <source>
        <dbReference type="ARBA" id="ARBA00022692"/>
    </source>
</evidence>
<dbReference type="GO" id="GO:0097431">
    <property type="term" value="C:mitotic spindle pole"/>
    <property type="evidence" value="ECO:0007669"/>
    <property type="project" value="TreeGrafter"/>
</dbReference>
<keyword evidence="10" id="KW-1185">Reference proteome</keyword>